<comment type="caution">
    <text evidence="3">The sequence shown here is derived from an EMBL/GenBank/DDBJ whole genome shotgun (WGS) entry which is preliminary data.</text>
</comment>
<dbReference type="SUPFAM" id="SSF52540">
    <property type="entry name" value="P-loop containing nucleoside triphosphate hydrolases"/>
    <property type="match status" value="1"/>
</dbReference>
<feature type="domain" description="Nephrocystin 3-like N-terminal" evidence="2">
    <location>
        <begin position="319"/>
        <end position="437"/>
    </location>
</feature>
<gene>
    <name evidence="3" type="ORF">PG999_004454</name>
</gene>
<dbReference type="AlphaFoldDB" id="A0AAW0QZC4"/>
<keyword evidence="1" id="KW-0677">Repeat</keyword>
<keyword evidence="4" id="KW-1185">Reference proteome</keyword>
<evidence type="ECO:0000256" key="1">
    <source>
        <dbReference type="ARBA" id="ARBA00022737"/>
    </source>
</evidence>
<evidence type="ECO:0000313" key="3">
    <source>
        <dbReference type="EMBL" id="KAK8120334.1"/>
    </source>
</evidence>
<dbReference type="InterPro" id="IPR027417">
    <property type="entry name" value="P-loop_NTPase"/>
</dbReference>
<dbReference type="Proteomes" id="UP001392437">
    <property type="component" value="Unassembled WGS sequence"/>
</dbReference>
<reference evidence="3 4" key="1">
    <citation type="submission" date="2023-01" db="EMBL/GenBank/DDBJ databases">
        <title>Analysis of 21 Apiospora genomes using comparative genomics revels a genus with tremendous synthesis potential of carbohydrate active enzymes and secondary metabolites.</title>
        <authorList>
            <person name="Sorensen T."/>
        </authorList>
    </citation>
    <scope>NUCLEOTIDE SEQUENCE [LARGE SCALE GENOMIC DNA]</scope>
    <source>
        <strain evidence="3 4">CBS 117206</strain>
    </source>
</reference>
<dbReference type="PANTHER" id="PTHR10039:SF5">
    <property type="entry name" value="NACHT DOMAIN-CONTAINING PROTEIN"/>
    <property type="match status" value="1"/>
</dbReference>
<dbReference type="InterPro" id="IPR056884">
    <property type="entry name" value="NPHP3-like_N"/>
</dbReference>
<organism evidence="3 4">
    <name type="scientific">Apiospora kogelbergensis</name>
    <dbReference type="NCBI Taxonomy" id="1337665"/>
    <lineage>
        <taxon>Eukaryota</taxon>
        <taxon>Fungi</taxon>
        <taxon>Dikarya</taxon>
        <taxon>Ascomycota</taxon>
        <taxon>Pezizomycotina</taxon>
        <taxon>Sordariomycetes</taxon>
        <taxon>Xylariomycetidae</taxon>
        <taxon>Amphisphaeriales</taxon>
        <taxon>Apiosporaceae</taxon>
        <taxon>Apiospora</taxon>
    </lineage>
</organism>
<protein>
    <recommendedName>
        <fullName evidence="2">Nephrocystin 3-like N-terminal domain-containing protein</fullName>
    </recommendedName>
</protein>
<proteinExistence type="predicted"/>
<accession>A0AAW0QZC4</accession>
<dbReference type="Pfam" id="PF24883">
    <property type="entry name" value="NPHP3_N"/>
    <property type="match status" value="1"/>
</dbReference>
<name>A0AAW0QZC4_9PEZI</name>
<evidence type="ECO:0000259" key="2">
    <source>
        <dbReference type="Pfam" id="PF24883"/>
    </source>
</evidence>
<dbReference type="Gene3D" id="3.40.50.300">
    <property type="entry name" value="P-loop containing nucleotide triphosphate hydrolases"/>
    <property type="match status" value="1"/>
</dbReference>
<sequence length="633" mass="70862">MGFAIPEQMGILQELGLVGDVLRFTQLGTRLLTSPDKLELDVEQDDSQPVIVPLTSHVQSLASKTISQCRSFESKFQRGFAGSETSTTCPELHDISRQCYSTARLLKKYLERTHMRENRLRRGRVGLKAALVKVWSKKGMNEQARDIARVEEYVENVIFNSIRGKVTPTTMEESPGFFWLEADQRELIMALAAGLVSERDLTIASTQVRALCLIISRSETHSPPERRPSVFSIASNVSSSSYISSVSQFSSSTCLSMYSDNTSHASLNSLFCDSTITPHRESSRRDGASDLVLRDLAVIPSTSRDRSFNDGMSRPYDETCREILEDPMNSFRLWLRDPEDHHVYWINGPPGSGKSTLLESIHDQLRRDWPIDLGSPGIISETKLIVAKFSATPAGANLRQKSQVEFYQGILHEILRQDRRLVPLVFPRAWSAAYCNSVTAPTELKENYTILSIEQLKAAVNWLFTQDIVPFRACLLIDDLEDYGGADSDLVGKLMCEITEARWTNAKCCVSTPPSSALSAVFEGQPSLQMPELTGPAMRKFALDQLASHEAFREMRGLDSRLLHQCVHDIVGAANGVFPWTELTIATAMDKHEKGDGMRELRTRIRRLPRGLGELYEYTSRPEYDAPALAATD</sequence>
<dbReference type="PANTHER" id="PTHR10039">
    <property type="entry name" value="AMELOGENIN"/>
    <property type="match status" value="1"/>
</dbReference>
<dbReference type="EMBL" id="JAQQWP010000004">
    <property type="protein sequence ID" value="KAK8120334.1"/>
    <property type="molecule type" value="Genomic_DNA"/>
</dbReference>
<evidence type="ECO:0000313" key="4">
    <source>
        <dbReference type="Proteomes" id="UP001392437"/>
    </source>
</evidence>